<feature type="coiled-coil region" evidence="1">
    <location>
        <begin position="606"/>
        <end position="647"/>
    </location>
</feature>
<dbReference type="PANTHER" id="PTHR35088:SF1">
    <property type="entry name" value="COILED-COIL DOMAIN-CONTAINING PROTEIN 178"/>
    <property type="match status" value="1"/>
</dbReference>
<keyword evidence="4" id="KW-1185">Reference proteome</keyword>
<name>A0A8C6NYA7_NOTFU</name>
<dbReference type="AlphaFoldDB" id="A0A8C6NYA7"/>
<dbReference type="Ensembl" id="ENSNFUT00015036546.1">
    <property type="protein sequence ID" value="ENSNFUP00015034990.1"/>
    <property type="gene ID" value="ENSNFUG00015017029.1"/>
</dbReference>
<evidence type="ECO:0008006" key="5">
    <source>
        <dbReference type="Google" id="ProtNLM"/>
    </source>
</evidence>
<dbReference type="InterPro" id="IPR038826">
    <property type="entry name" value="CCDC178"/>
</dbReference>
<feature type="coiled-coil region" evidence="1">
    <location>
        <begin position="504"/>
        <end position="577"/>
    </location>
</feature>
<evidence type="ECO:0000313" key="4">
    <source>
        <dbReference type="Proteomes" id="UP000694548"/>
    </source>
</evidence>
<feature type="coiled-coil region" evidence="1">
    <location>
        <begin position="682"/>
        <end position="733"/>
    </location>
</feature>
<dbReference type="Proteomes" id="UP000694548">
    <property type="component" value="Chromosome sgr09"/>
</dbReference>
<feature type="region of interest" description="Disordered" evidence="2">
    <location>
        <begin position="1"/>
        <end position="22"/>
    </location>
</feature>
<feature type="coiled-coil region" evidence="1">
    <location>
        <begin position="122"/>
        <end position="163"/>
    </location>
</feature>
<organism evidence="3 4">
    <name type="scientific">Nothobranchius furzeri</name>
    <name type="common">Turquoise killifish</name>
    <dbReference type="NCBI Taxonomy" id="105023"/>
    <lineage>
        <taxon>Eukaryota</taxon>
        <taxon>Metazoa</taxon>
        <taxon>Chordata</taxon>
        <taxon>Craniata</taxon>
        <taxon>Vertebrata</taxon>
        <taxon>Euteleostomi</taxon>
        <taxon>Actinopterygii</taxon>
        <taxon>Neopterygii</taxon>
        <taxon>Teleostei</taxon>
        <taxon>Neoteleostei</taxon>
        <taxon>Acanthomorphata</taxon>
        <taxon>Ovalentaria</taxon>
        <taxon>Atherinomorphae</taxon>
        <taxon>Cyprinodontiformes</taxon>
        <taxon>Nothobranchiidae</taxon>
        <taxon>Nothobranchius</taxon>
    </lineage>
</organism>
<dbReference type="GeneTree" id="ENSGT00940000166855"/>
<keyword evidence="1" id="KW-0175">Coiled coil</keyword>
<reference evidence="3" key="3">
    <citation type="submission" date="2025-09" db="UniProtKB">
        <authorList>
            <consortium name="Ensembl"/>
        </authorList>
    </citation>
    <scope>IDENTIFICATION</scope>
</reference>
<reference evidence="3" key="2">
    <citation type="submission" date="2025-08" db="UniProtKB">
        <authorList>
            <consortium name="Ensembl"/>
        </authorList>
    </citation>
    <scope>IDENTIFICATION</scope>
</reference>
<feature type="compositionally biased region" description="Polar residues" evidence="2">
    <location>
        <begin position="649"/>
        <end position="659"/>
    </location>
</feature>
<gene>
    <name evidence="3" type="primary">LOC107383884</name>
</gene>
<reference evidence="3" key="1">
    <citation type="submission" date="2014-08" db="EMBL/GenBank/DDBJ databases">
        <authorList>
            <person name="Senf B."/>
            <person name="Petzold A."/>
            <person name="Downie B.R."/>
            <person name="Koch P."/>
            <person name="Platzer M."/>
        </authorList>
    </citation>
    <scope>NUCLEOTIDE SEQUENCE [LARGE SCALE GENOMIC DNA]</scope>
    <source>
        <strain evidence="3">GRZ</strain>
    </source>
</reference>
<feature type="coiled-coil region" evidence="1">
    <location>
        <begin position="204"/>
        <end position="326"/>
    </location>
</feature>
<feature type="coiled-coil region" evidence="1">
    <location>
        <begin position="409"/>
        <end position="450"/>
    </location>
</feature>
<feature type="region of interest" description="Disordered" evidence="2">
    <location>
        <begin position="649"/>
        <end position="677"/>
    </location>
</feature>
<proteinExistence type="predicted"/>
<sequence>MPDIEPLTLPTREGPTHHQQDQGHLQAVCSGRCRTSALLNSPSPCVNDAITHIQEMKRLVENWSQQPHLRNYQSESYQENHRCCKPLRLQSADSDSDSAVSDLYVEGFAITVRESCQKLPLLKKVNDVLSEAMHLIERLEADRQQAEEALQDEKRKRINLETKVDNISVWRQTEHSKAVQKEHEACRRDIAQLKWKLQMETENVDQVQVKFSRAKELNQRLQEDIEFATKQLPIVKENLKVQEGIINQIREAQAKAEEVCSKTNQDLLQAQREFKQMEFDAGSEKVLLTNGLTDIKNQLVQTSRNLEQLIRLEKDLLVEVKDAEASIALTEQKDTETTQQICGIVELEGVEKDRISRLNLEIEDLLQKNKELASQQIGNFKPVWDTEVSSAEATLQSKVDAFAAVSNDNLEYEQKLEDCRMQISKSEKAVKQMREEKKQMLRKISDNDKQWEKAREEMTHILPRHSVTQAKLEEQEQLTFMEEQRTRTEIKSLRGDLTIKMTALEMIKAQSALVEDKLKKQQDDSDQINQQLQKEFEESSSAENTLDAKIKNVKKLLENLKKLQSEHKEMLVNQEKENNLKCDQLKAAQDSLSTTVRRYDITLGRIADLIKESENHADASNEMERNVKSMQAIVAELLKDLNVLESKNRSTAQTMSTLKSDIKNRQRQTQRFTQTPHLQARIKQMEDTKEALKKALIENKQLAKDYEGIQKILLEAREELVSAQTEKNHAQEMDQYYTKLSLFQKRMHKALEKYLQQRNLESLAELDRCQDLSQETAQKIKTTQVFAHIHVKAAWGRGKCTNTYPFRQLLFCVGILPDGSIFFSILQ</sequence>
<dbReference type="PANTHER" id="PTHR35088">
    <property type="entry name" value="COILED-COIL DOMAIN-CONTAINING PROTEIN 178"/>
    <property type="match status" value="1"/>
</dbReference>
<accession>A0A8C6NYA7</accession>
<evidence type="ECO:0000256" key="1">
    <source>
        <dbReference type="SAM" id="Coils"/>
    </source>
</evidence>
<evidence type="ECO:0000256" key="2">
    <source>
        <dbReference type="SAM" id="MobiDB-lite"/>
    </source>
</evidence>
<evidence type="ECO:0000313" key="3">
    <source>
        <dbReference type="Ensembl" id="ENSNFUP00015034990.1"/>
    </source>
</evidence>
<protein>
    <recommendedName>
        <fullName evidence="5">Coiled-coil domain-containing protein 178</fullName>
    </recommendedName>
</protein>